<evidence type="ECO:0000313" key="3">
    <source>
        <dbReference type="EMBL" id="KAH7130914.1"/>
    </source>
</evidence>
<dbReference type="OrthoDB" id="5106233at2759"/>
<protein>
    <recommendedName>
        <fullName evidence="5">Apple domain-containing protein</fullName>
    </recommendedName>
</protein>
<dbReference type="Proteomes" id="UP000738349">
    <property type="component" value="Unassembled WGS sequence"/>
</dbReference>
<proteinExistence type="predicted"/>
<reference evidence="3" key="1">
    <citation type="journal article" date="2021" name="Nat. Commun.">
        <title>Genetic determinants of endophytism in the Arabidopsis root mycobiome.</title>
        <authorList>
            <person name="Mesny F."/>
            <person name="Miyauchi S."/>
            <person name="Thiergart T."/>
            <person name="Pickel B."/>
            <person name="Atanasova L."/>
            <person name="Karlsson M."/>
            <person name="Huettel B."/>
            <person name="Barry K.W."/>
            <person name="Haridas S."/>
            <person name="Chen C."/>
            <person name="Bauer D."/>
            <person name="Andreopoulos W."/>
            <person name="Pangilinan J."/>
            <person name="LaButti K."/>
            <person name="Riley R."/>
            <person name="Lipzen A."/>
            <person name="Clum A."/>
            <person name="Drula E."/>
            <person name="Henrissat B."/>
            <person name="Kohler A."/>
            <person name="Grigoriev I.V."/>
            <person name="Martin F.M."/>
            <person name="Hacquard S."/>
        </authorList>
    </citation>
    <scope>NUCLEOTIDE SEQUENCE</scope>
    <source>
        <strain evidence="3">MPI-CAGE-AT-0147</strain>
    </source>
</reference>
<dbReference type="EMBL" id="JAGMUV010000017">
    <property type="protein sequence ID" value="KAH7130914.1"/>
    <property type="molecule type" value="Genomic_DNA"/>
</dbReference>
<comment type="caution">
    <text evidence="3">The sequence shown here is derived from an EMBL/GenBank/DDBJ whole genome shotgun (WGS) entry which is preliminary data.</text>
</comment>
<gene>
    <name evidence="3" type="ORF">EDB81DRAFT_859592</name>
</gene>
<evidence type="ECO:0008006" key="5">
    <source>
        <dbReference type="Google" id="ProtNLM"/>
    </source>
</evidence>
<name>A0A9P9E255_9HYPO</name>
<feature type="region of interest" description="Disordered" evidence="1">
    <location>
        <begin position="142"/>
        <end position="189"/>
    </location>
</feature>
<keyword evidence="4" id="KW-1185">Reference proteome</keyword>
<feature type="chain" id="PRO_5040157578" description="Apple domain-containing protein" evidence="2">
    <location>
        <begin position="18"/>
        <end position="396"/>
    </location>
</feature>
<evidence type="ECO:0000313" key="4">
    <source>
        <dbReference type="Proteomes" id="UP000738349"/>
    </source>
</evidence>
<feature type="compositionally biased region" description="Polar residues" evidence="1">
    <location>
        <begin position="142"/>
        <end position="157"/>
    </location>
</feature>
<accession>A0A9P9E255</accession>
<evidence type="ECO:0000256" key="2">
    <source>
        <dbReference type="SAM" id="SignalP"/>
    </source>
</evidence>
<organism evidence="3 4">
    <name type="scientific">Dactylonectria macrodidyma</name>
    <dbReference type="NCBI Taxonomy" id="307937"/>
    <lineage>
        <taxon>Eukaryota</taxon>
        <taxon>Fungi</taxon>
        <taxon>Dikarya</taxon>
        <taxon>Ascomycota</taxon>
        <taxon>Pezizomycotina</taxon>
        <taxon>Sordariomycetes</taxon>
        <taxon>Hypocreomycetidae</taxon>
        <taxon>Hypocreales</taxon>
        <taxon>Nectriaceae</taxon>
        <taxon>Dactylonectria</taxon>
    </lineage>
</organism>
<feature type="compositionally biased region" description="Basic and acidic residues" evidence="1">
    <location>
        <begin position="158"/>
        <end position="172"/>
    </location>
</feature>
<sequence>MNLKLFILASTVGFAAASKPYTTKSCQTVLGTKSIKPVPTVSSTKKRTFTIRSTKYVQSTVTRTPQPITRTASSTVIITVSTTADPGVDTVEVVDTEYETATTTLATTTFRETITSTVDTTVTSTSTIQAPVSFEPIQDTLSGATLRGSSGSSSTQPLKRDAEAEEISEHHARSGSLLARAKKGSGICPSKPVKRYPNKVNCVVVIFVPKTIVVTKTKPAKTTTAAPVIKTTTKTATIQSTTTVIPPDVTVVTTSTTTSTIEATSTPSTTLTVTSTTTNTASVPGPTVYGMCENERNYADSISNAGYFINGFPSFSYGVSSITTTSARACCDACAAKAGCAGSAYLSGGCVLVDTITTSCFDSPCSGSLLYTSSASSSYIFMNGAYMKWNSISGPQ</sequence>
<dbReference type="AlphaFoldDB" id="A0A9P9E255"/>
<keyword evidence="2" id="KW-0732">Signal</keyword>
<evidence type="ECO:0000256" key="1">
    <source>
        <dbReference type="SAM" id="MobiDB-lite"/>
    </source>
</evidence>
<feature type="signal peptide" evidence="2">
    <location>
        <begin position="1"/>
        <end position="17"/>
    </location>
</feature>